<dbReference type="RefSeq" id="WP_117118538.1">
    <property type="nucleotide sequence ID" value="NZ_BFBY01000008.1"/>
</dbReference>
<reference evidence="11" key="1">
    <citation type="submission" date="2018-03" db="EMBL/GenBank/DDBJ databases">
        <title>New taxa in the Lactobacillus gasseri group.</title>
        <authorList>
            <person name="Tanizawa Y."/>
            <person name="Tohno M."/>
            <person name="Endo A."/>
            <person name="Arita M."/>
        </authorList>
    </citation>
    <scope>NUCLEOTIDE SEQUENCE [LARGE SCALE GENOMIC DNA]</scope>
    <source>
        <strain evidence="11">DSM 24759</strain>
    </source>
</reference>
<dbReference type="InterPro" id="IPR015856">
    <property type="entry name" value="ABC_transpr_CbiO/EcfA_su"/>
</dbReference>
<dbReference type="PROSITE" id="PS00211">
    <property type="entry name" value="ABC_TRANSPORTER_1"/>
    <property type="match status" value="2"/>
</dbReference>
<evidence type="ECO:0000256" key="6">
    <source>
        <dbReference type="ARBA" id="ARBA00022840"/>
    </source>
</evidence>
<dbReference type="GO" id="GO:0016887">
    <property type="term" value="F:ATP hydrolysis activity"/>
    <property type="evidence" value="ECO:0007669"/>
    <property type="project" value="InterPro"/>
</dbReference>
<dbReference type="Proteomes" id="UP000257317">
    <property type="component" value="Unassembled WGS sequence"/>
</dbReference>
<evidence type="ECO:0000256" key="8">
    <source>
        <dbReference type="ARBA" id="ARBA00023136"/>
    </source>
</evidence>
<evidence type="ECO:0000256" key="5">
    <source>
        <dbReference type="ARBA" id="ARBA00022741"/>
    </source>
</evidence>
<dbReference type="InterPro" id="IPR003439">
    <property type="entry name" value="ABC_transporter-like_ATP-bd"/>
</dbReference>
<accession>A0A2Z6TGK5</accession>
<organism evidence="10 11">
    <name type="scientific">Lactobacillus rodentium</name>
    <dbReference type="NCBI Taxonomy" id="947835"/>
    <lineage>
        <taxon>Bacteria</taxon>
        <taxon>Bacillati</taxon>
        <taxon>Bacillota</taxon>
        <taxon>Bacilli</taxon>
        <taxon>Lactobacillales</taxon>
        <taxon>Lactobacillaceae</taxon>
        <taxon>Lactobacillus</taxon>
    </lineage>
</organism>
<dbReference type="PANTHER" id="PTHR43553:SF27">
    <property type="entry name" value="ENERGY-COUPLING FACTOR TRANSPORTER ATP-BINDING PROTEIN ECFA2"/>
    <property type="match status" value="1"/>
</dbReference>
<dbReference type="GO" id="GO:0043190">
    <property type="term" value="C:ATP-binding cassette (ABC) transporter complex"/>
    <property type="evidence" value="ECO:0007669"/>
    <property type="project" value="TreeGrafter"/>
</dbReference>
<evidence type="ECO:0000256" key="1">
    <source>
        <dbReference type="ARBA" id="ARBA00004202"/>
    </source>
</evidence>
<evidence type="ECO:0000256" key="3">
    <source>
        <dbReference type="ARBA" id="ARBA00022448"/>
    </source>
</evidence>
<evidence type="ECO:0000313" key="11">
    <source>
        <dbReference type="Proteomes" id="UP000257317"/>
    </source>
</evidence>
<dbReference type="CDD" id="cd03225">
    <property type="entry name" value="ABC_cobalt_CbiO_domain1"/>
    <property type="match status" value="2"/>
</dbReference>
<feature type="domain" description="ABC transporter" evidence="9">
    <location>
        <begin position="236"/>
        <end position="452"/>
    </location>
</feature>
<dbReference type="PANTHER" id="PTHR43553">
    <property type="entry name" value="HEAVY METAL TRANSPORTER"/>
    <property type="match status" value="1"/>
</dbReference>
<keyword evidence="7" id="KW-1278">Translocase</keyword>
<comment type="subcellular location">
    <subcellularLocation>
        <location evidence="1">Cell membrane</location>
        <topology evidence="1">Peripheral membrane protein</topology>
    </subcellularLocation>
</comment>
<name>A0A2Z6TGK5_9LACO</name>
<evidence type="ECO:0000256" key="2">
    <source>
        <dbReference type="ARBA" id="ARBA00005417"/>
    </source>
</evidence>
<dbReference type="EMBL" id="BFBY01000008">
    <property type="protein sequence ID" value="GBG05212.1"/>
    <property type="molecule type" value="Genomic_DNA"/>
</dbReference>
<comment type="caution">
    <text evidence="10">The sequence shown here is derived from an EMBL/GenBank/DDBJ whole genome shotgun (WGS) entry which is preliminary data.</text>
</comment>
<dbReference type="InterPro" id="IPR017871">
    <property type="entry name" value="ABC_transporter-like_CS"/>
</dbReference>
<gene>
    <name evidence="10" type="primary">ecfA</name>
    <name evidence="10" type="ORF">LrDSM24759_11260</name>
</gene>
<dbReference type="SMART" id="SM00382">
    <property type="entry name" value="AAA"/>
    <property type="match status" value="2"/>
</dbReference>
<protein>
    <submittedName>
        <fullName evidence="10">Energy-coupling factor transporter ATP-binding protein</fullName>
    </submittedName>
</protein>
<evidence type="ECO:0000256" key="7">
    <source>
        <dbReference type="ARBA" id="ARBA00022967"/>
    </source>
</evidence>
<proteinExistence type="inferred from homology"/>
<keyword evidence="11" id="KW-1185">Reference proteome</keyword>
<evidence type="ECO:0000256" key="4">
    <source>
        <dbReference type="ARBA" id="ARBA00022475"/>
    </source>
</evidence>
<dbReference type="AlphaFoldDB" id="A0A2Z6TGK5"/>
<dbReference type="PROSITE" id="PS50893">
    <property type="entry name" value="ABC_TRANSPORTER_2"/>
    <property type="match status" value="2"/>
</dbReference>
<feature type="domain" description="ABC transporter" evidence="9">
    <location>
        <begin position="4"/>
        <end position="230"/>
    </location>
</feature>
<keyword evidence="8" id="KW-0472">Membrane</keyword>
<evidence type="ECO:0000259" key="9">
    <source>
        <dbReference type="PROSITE" id="PS50893"/>
    </source>
</evidence>
<dbReference type="Pfam" id="PF00005">
    <property type="entry name" value="ABC_tran"/>
    <property type="match status" value="2"/>
</dbReference>
<dbReference type="InterPro" id="IPR027417">
    <property type="entry name" value="P-loop_NTPase"/>
</dbReference>
<keyword evidence="6 10" id="KW-0067">ATP-binding</keyword>
<dbReference type="OrthoDB" id="501320at2"/>
<keyword evidence="4" id="KW-1003">Cell membrane</keyword>
<dbReference type="Gene3D" id="3.40.50.300">
    <property type="entry name" value="P-loop containing nucleotide triphosphate hydrolases"/>
    <property type="match status" value="2"/>
</dbReference>
<sequence>MSSIKINHLSFGFTPNNLLFKDLSLSIPTSSFSLLTGPSGSGKSTFLKLLAQLYPTYGGKIDQGSIQNLPTKWSMIFQNPDEQFTMATPAQEFIFTLENLNLNSQQAEKRMLAAVQQTNIKQLLHRNFSTLSGGEKQRVAFAIILAMRPKLLLLDEPFASCDPSNRAFLIKQLALLKQKDITIIISDHDFSYYQHLIDQVFWCSNHTIKLSSLNQLSTPKDTRLNFIPLPHPTPILKLENFSLHTQEQTLIQEQNLSLFTGATLLTGPNGSGKSSFFRVLTKMQPYNGQILLHNKNIQKIKNKKYFKQIGQVFQDPNNQFLMVTVAEELKFGLSHCNNPLLKKATVNELLTLINLNHHQDQVVYSLSGGQKKKLQVLLMLLANPTFLLLDEPFAGLDQHGQQQLITLLQKYFLKLDSQKGLILISHQFNNLDNFFNYHLVLQDKELQYVKEKR</sequence>
<comment type="similarity">
    <text evidence="2">Belongs to the ABC transporter superfamily.</text>
</comment>
<evidence type="ECO:0000313" key="10">
    <source>
        <dbReference type="EMBL" id="GBG05212.1"/>
    </source>
</evidence>
<dbReference type="InterPro" id="IPR050095">
    <property type="entry name" value="ECF_ABC_transporter_ATP-bd"/>
</dbReference>
<dbReference type="GO" id="GO:0005524">
    <property type="term" value="F:ATP binding"/>
    <property type="evidence" value="ECO:0007669"/>
    <property type="project" value="UniProtKB-KW"/>
</dbReference>
<dbReference type="GO" id="GO:0042626">
    <property type="term" value="F:ATPase-coupled transmembrane transporter activity"/>
    <property type="evidence" value="ECO:0007669"/>
    <property type="project" value="TreeGrafter"/>
</dbReference>
<keyword evidence="3" id="KW-0813">Transport</keyword>
<dbReference type="SUPFAM" id="SSF52540">
    <property type="entry name" value="P-loop containing nucleoside triphosphate hydrolases"/>
    <property type="match status" value="2"/>
</dbReference>
<dbReference type="InterPro" id="IPR003593">
    <property type="entry name" value="AAA+_ATPase"/>
</dbReference>
<keyword evidence="5" id="KW-0547">Nucleotide-binding</keyword>